<reference evidence="2 3" key="1">
    <citation type="submission" date="2020-06" db="EMBL/GenBank/DDBJ databases">
        <title>Transcriptomic and genomic resources for Thalictrum thalictroides and T. hernandezii: Facilitating candidate gene discovery in an emerging model plant lineage.</title>
        <authorList>
            <person name="Arias T."/>
            <person name="Riano-Pachon D.M."/>
            <person name="Di Stilio V.S."/>
        </authorList>
    </citation>
    <scope>NUCLEOTIDE SEQUENCE [LARGE SCALE GENOMIC DNA]</scope>
    <source>
        <strain evidence="3">cv. WT478/WT964</strain>
        <tissue evidence="2">Leaves</tissue>
    </source>
</reference>
<evidence type="ECO:0000313" key="2">
    <source>
        <dbReference type="EMBL" id="KAF5189665.1"/>
    </source>
</evidence>
<name>A0A7J6W012_THATH</name>
<dbReference type="EMBL" id="JABWDY010025153">
    <property type="protein sequence ID" value="KAF5189665.1"/>
    <property type="molecule type" value="Genomic_DNA"/>
</dbReference>
<protein>
    <submittedName>
        <fullName evidence="2">Uncharacterized protein</fullName>
    </submittedName>
</protein>
<proteinExistence type="predicted"/>
<sequence length="89" mass="9533">MHNELSLSNIGNVDKNVITEVEEASSDQDEDDLIADSNVELTSSLPCDDKDDVVDDQAGPSSVPDDKGDDIKASVNGRLSEAAMKLTRK</sequence>
<accession>A0A7J6W012</accession>
<feature type="compositionally biased region" description="Polar residues" evidence="1">
    <location>
        <begin position="1"/>
        <end position="11"/>
    </location>
</feature>
<gene>
    <name evidence="2" type="ORF">FRX31_020748</name>
</gene>
<feature type="region of interest" description="Disordered" evidence="1">
    <location>
        <begin position="1"/>
        <end position="73"/>
    </location>
</feature>
<organism evidence="2 3">
    <name type="scientific">Thalictrum thalictroides</name>
    <name type="common">Rue-anemone</name>
    <name type="synonym">Anemone thalictroides</name>
    <dbReference type="NCBI Taxonomy" id="46969"/>
    <lineage>
        <taxon>Eukaryota</taxon>
        <taxon>Viridiplantae</taxon>
        <taxon>Streptophyta</taxon>
        <taxon>Embryophyta</taxon>
        <taxon>Tracheophyta</taxon>
        <taxon>Spermatophyta</taxon>
        <taxon>Magnoliopsida</taxon>
        <taxon>Ranunculales</taxon>
        <taxon>Ranunculaceae</taxon>
        <taxon>Thalictroideae</taxon>
        <taxon>Thalictrum</taxon>
    </lineage>
</organism>
<dbReference type="AlphaFoldDB" id="A0A7J6W012"/>
<evidence type="ECO:0000256" key="1">
    <source>
        <dbReference type="SAM" id="MobiDB-lite"/>
    </source>
</evidence>
<feature type="compositionally biased region" description="Acidic residues" evidence="1">
    <location>
        <begin position="20"/>
        <end position="34"/>
    </location>
</feature>
<evidence type="ECO:0000313" key="3">
    <source>
        <dbReference type="Proteomes" id="UP000554482"/>
    </source>
</evidence>
<keyword evidence="3" id="KW-1185">Reference proteome</keyword>
<dbReference type="Proteomes" id="UP000554482">
    <property type="component" value="Unassembled WGS sequence"/>
</dbReference>
<comment type="caution">
    <text evidence="2">The sequence shown here is derived from an EMBL/GenBank/DDBJ whole genome shotgun (WGS) entry which is preliminary data.</text>
</comment>